<dbReference type="EMBL" id="JAQNDO010000001">
    <property type="protein sequence ID" value="MDC0744654.1"/>
    <property type="molecule type" value="Genomic_DNA"/>
</dbReference>
<evidence type="ECO:0000313" key="1">
    <source>
        <dbReference type="EMBL" id="MDC0744654.1"/>
    </source>
</evidence>
<comment type="caution">
    <text evidence="1">The sequence shown here is derived from an EMBL/GenBank/DDBJ whole genome shotgun (WGS) entry which is preliminary data.</text>
</comment>
<organism evidence="1 2">
    <name type="scientific">Polyangium mundeleinium</name>
    <dbReference type="NCBI Taxonomy" id="2995306"/>
    <lineage>
        <taxon>Bacteria</taxon>
        <taxon>Pseudomonadati</taxon>
        <taxon>Myxococcota</taxon>
        <taxon>Polyangia</taxon>
        <taxon>Polyangiales</taxon>
        <taxon>Polyangiaceae</taxon>
        <taxon>Polyangium</taxon>
    </lineage>
</organism>
<proteinExistence type="predicted"/>
<reference evidence="1 2" key="1">
    <citation type="submission" date="2022-11" db="EMBL/GenBank/DDBJ databases">
        <title>Minimal conservation of predation-associated metabolite biosynthetic gene clusters underscores biosynthetic potential of Myxococcota including descriptions for ten novel species: Archangium lansinium sp. nov., Myxococcus landrumus sp. nov., Nannocystis bai.</title>
        <authorList>
            <person name="Ahearne A."/>
            <person name="Stevens C."/>
            <person name="Dowd S."/>
        </authorList>
    </citation>
    <scope>NUCLEOTIDE SEQUENCE [LARGE SCALE GENOMIC DNA]</scope>
    <source>
        <strain evidence="1 2">RJM3</strain>
    </source>
</reference>
<name>A0ABT5ET58_9BACT</name>
<gene>
    <name evidence="1" type="ORF">POL67_25200</name>
</gene>
<dbReference type="RefSeq" id="WP_271921418.1">
    <property type="nucleotide sequence ID" value="NZ_JAQNDO010000001.1"/>
</dbReference>
<sequence>MREKEPIVAPPSRVRSLVLVTPILQGFVPSLPALRYVERLQGVLHGPSDGKATGPTVLDIIDTVHFAQWSILDSGRRLLFVSMFVGELEPYLKDFSVRMAWGLDLIWMHCEGYPGAAQFERFVAWVKRHMVQADRFHAANPEVTVVDVRWWKAQHAQFEAFRRKVRCGGDIEPLFAELERGLARVSAADEEAERRFLLSIRDNVRASIRDLREKRLFSPAEIEPIERNFEQVMATLSGEQS</sequence>
<dbReference type="Proteomes" id="UP001221411">
    <property type="component" value="Unassembled WGS sequence"/>
</dbReference>
<accession>A0ABT5ET58</accession>
<evidence type="ECO:0000313" key="2">
    <source>
        <dbReference type="Proteomes" id="UP001221411"/>
    </source>
</evidence>
<keyword evidence="2" id="KW-1185">Reference proteome</keyword>
<protein>
    <submittedName>
        <fullName evidence="1">Uncharacterized protein</fullName>
    </submittedName>
</protein>